<evidence type="ECO:0008006" key="5">
    <source>
        <dbReference type="Google" id="ProtNLM"/>
    </source>
</evidence>
<evidence type="ECO:0000259" key="2">
    <source>
        <dbReference type="Pfam" id="PF12395"/>
    </source>
</evidence>
<feature type="domain" description="DUF1835" evidence="1">
    <location>
        <begin position="55"/>
        <end position="157"/>
    </location>
</feature>
<dbReference type="EMBL" id="JRFU01000059">
    <property type="protein sequence ID" value="PWE87157.1"/>
    <property type="molecule type" value="Genomic_DNA"/>
</dbReference>
<dbReference type="InterPro" id="IPR014973">
    <property type="entry name" value="DUF1835"/>
</dbReference>
<accession>A0A2V1JQM5</accession>
<evidence type="ECO:0000259" key="1">
    <source>
        <dbReference type="Pfam" id="PF08874"/>
    </source>
</evidence>
<dbReference type="RefSeq" id="WP_109215162.1">
    <property type="nucleotide sequence ID" value="NZ_JBGKQB010000004.1"/>
</dbReference>
<name>A0A2V1JQM5_EUBRA</name>
<dbReference type="AlphaFoldDB" id="A0A2V1JQM5"/>
<keyword evidence="4" id="KW-1185">Reference proteome</keyword>
<evidence type="ECO:0000313" key="3">
    <source>
        <dbReference type="EMBL" id="PWE87157.1"/>
    </source>
</evidence>
<reference evidence="3 4" key="1">
    <citation type="submission" date="2014-09" db="EMBL/GenBank/DDBJ databases">
        <title>Butyrate-producing bacteria isolated from human gut.</title>
        <authorList>
            <person name="Zhang Q."/>
            <person name="Zhao L."/>
        </authorList>
    </citation>
    <scope>NUCLEOTIDE SEQUENCE [LARGE SCALE GENOMIC DNA]</scope>
    <source>
        <strain evidence="3 4">21</strain>
    </source>
</reference>
<gene>
    <name evidence="3" type="ORF">LG34_05545</name>
</gene>
<evidence type="ECO:0000313" key="4">
    <source>
        <dbReference type="Proteomes" id="UP000245288"/>
    </source>
</evidence>
<comment type="caution">
    <text evidence="3">The sequence shown here is derived from an EMBL/GenBank/DDBJ whole genome shotgun (WGS) entry which is preliminary data.</text>
</comment>
<protein>
    <recommendedName>
        <fullName evidence="5">DUF1835 domain-containing protein</fullName>
    </recommendedName>
</protein>
<sequence length="303" mass="35090">MIEILFGESEAASMKAAKCEQIYVSSNDGPTACFGAGKRKVPEKKDYSWIEGSSTEVVCLGFLLDIGDIQKEITGSYRKNLILSLYNQNQWDGEDNYESELQEMFEHYTSDLSRLQEYLEDCEAVRIWYSDAPYSRCGFYQICQLLLKYQVEVHVVKLPEHVVREDCIVSYANWGEVAAEEFAGFLSYEKILTEDEFRMYAQNWTDLVSENAPLRAVISGQLISVPEDFYDFLIWKHLSDKPRKEARVIGDILGTSMLGVGDWWYAKRIEYYIDRGDILIVEDSANTYARVIKRSSERMERFK</sequence>
<dbReference type="Pfam" id="PF08874">
    <property type="entry name" value="DUF1835"/>
    <property type="match status" value="1"/>
</dbReference>
<dbReference type="OrthoDB" id="1654031at2"/>
<organism evidence="3 4">
    <name type="scientific">Eubacterium ramulus</name>
    <dbReference type="NCBI Taxonomy" id="39490"/>
    <lineage>
        <taxon>Bacteria</taxon>
        <taxon>Bacillati</taxon>
        <taxon>Bacillota</taxon>
        <taxon>Clostridia</taxon>
        <taxon>Eubacteriales</taxon>
        <taxon>Eubacteriaceae</taxon>
        <taxon>Eubacterium</taxon>
    </lineage>
</organism>
<dbReference type="Proteomes" id="UP000245288">
    <property type="component" value="Unassembled WGS sequence"/>
</dbReference>
<proteinExistence type="predicted"/>
<dbReference type="InterPro" id="IPR022123">
    <property type="entry name" value="DUF3658"/>
</dbReference>
<dbReference type="Pfam" id="PF12395">
    <property type="entry name" value="DUF3658"/>
    <property type="match status" value="1"/>
</dbReference>
<feature type="domain" description="DUF3658" evidence="2">
    <location>
        <begin position="186"/>
        <end position="284"/>
    </location>
</feature>